<dbReference type="SUPFAM" id="SSF57701">
    <property type="entry name" value="Zn2/Cys6 DNA-binding domain"/>
    <property type="match status" value="1"/>
</dbReference>
<evidence type="ECO:0000313" key="10">
    <source>
        <dbReference type="EMBL" id="KAF6059990.1"/>
    </source>
</evidence>
<dbReference type="InterPro" id="IPR052202">
    <property type="entry name" value="Yeast_MetPath_Reg"/>
</dbReference>
<dbReference type="CDD" id="cd14723">
    <property type="entry name" value="ZIP_Ppr1"/>
    <property type="match status" value="1"/>
</dbReference>
<keyword evidence="4" id="KW-0805">Transcription regulation</keyword>
<dbReference type="Gene3D" id="4.10.240.10">
    <property type="entry name" value="Zn(2)-C6 fungal-type DNA-binding domain"/>
    <property type="match status" value="1"/>
</dbReference>
<protein>
    <submittedName>
        <fullName evidence="10">Fungal specific transcription factor domain family protein</fullName>
    </submittedName>
</protein>
<evidence type="ECO:0000256" key="3">
    <source>
        <dbReference type="ARBA" id="ARBA00022833"/>
    </source>
</evidence>
<evidence type="ECO:0000256" key="8">
    <source>
        <dbReference type="SAM" id="MobiDB-lite"/>
    </source>
</evidence>
<reference evidence="10 11" key="1">
    <citation type="submission" date="2020-03" db="EMBL/GenBank/DDBJ databases">
        <title>FDA dAtabase for Regulatory Grade micrObial Sequences (FDA-ARGOS): Supporting development and validation of Infectious Disease Dx tests.</title>
        <authorList>
            <person name="Campos J."/>
            <person name="Goldberg B."/>
            <person name="Tallon L."/>
            <person name="Sadzewicz L."/>
            <person name="Vavikolanu K."/>
            <person name="Mehta A."/>
            <person name="Aluvathingal J."/>
            <person name="Nadendla S."/>
            <person name="Nandy P."/>
            <person name="Geyer C."/>
            <person name="Yan Y."/>
            <person name="Sichtig H."/>
        </authorList>
    </citation>
    <scope>NUCLEOTIDE SEQUENCE [LARGE SCALE GENOMIC DNA]</scope>
    <source>
        <strain evidence="10 11">FDAARGOS_656</strain>
    </source>
</reference>
<dbReference type="PROSITE" id="PS00463">
    <property type="entry name" value="ZN2_CY6_FUNGAL_1"/>
    <property type="match status" value="1"/>
</dbReference>
<evidence type="ECO:0000256" key="4">
    <source>
        <dbReference type="ARBA" id="ARBA00023015"/>
    </source>
</evidence>
<dbReference type="AlphaFoldDB" id="A0A8H6BRA7"/>
<feature type="compositionally biased region" description="Low complexity" evidence="8">
    <location>
        <begin position="17"/>
        <end position="26"/>
    </location>
</feature>
<dbReference type="GO" id="GO:0006351">
    <property type="term" value="P:DNA-templated transcription"/>
    <property type="evidence" value="ECO:0007669"/>
    <property type="project" value="InterPro"/>
</dbReference>
<dbReference type="InterPro" id="IPR036864">
    <property type="entry name" value="Zn2-C6_fun-type_DNA-bd_sf"/>
</dbReference>
<gene>
    <name evidence="10" type="ORF">FOB64_006972</name>
</gene>
<comment type="caution">
    <text evidence="10">The sequence shown here is derived from an EMBL/GenBank/DDBJ whole genome shotgun (WGS) entry which is preliminary data.</text>
</comment>
<dbReference type="GO" id="GO:0005634">
    <property type="term" value="C:nucleus"/>
    <property type="evidence" value="ECO:0007669"/>
    <property type="project" value="UniProtKB-SubCell"/>
</dbReference>
<feature type="region of interest" description="Disordered" evidence="8">
    <location>
        <begin position="1"/>
        <end position="28"/>
    </location>
</feature>
<evidence type="ECO:0000256" key="6">
    <source>
        <dbReference type="ARBA" id="ARBA00023163"/>
    </source>
</evidence>
<keyword evidence="3" id="KW-0862">Zinc</keyword>
<dbReference type="CDD" id="cd12148">
    <property type="entry name" value="fungal_TF_MHR"/>
    <property type="match status" value="1"/>
</dbReference>
<sequence length="857" mass="98618">MSESPSQPPQKKHKPTTTRPSSSSSSKLTRAISACKRCRTKKIKCDQKFPQCGKCEVNGVECIGVDSVTGREIPRSYIVHLEERVKFLEEKLRLQDRSGFVDEGVSSTPPGSSTIKKKSNEISINEPLIKKESPLINTKLDSIAFSKIMSTAVRVQNRLSDPNIKPGNGNVNLGHNSTTTNENGIDINNDISRAVLPPKSTAMQFLRVFFHQCNSQLPLFHREEFLRDYFIPIYGEFDESISLASNNTKINKSFFNSSSSDGDKTPCWFDVYKSKIQKLLTENTQNDIQTIANNIIPPLKYRKPLYFLNLVFAVATSANHLRYPIHISESFRLAAMRFSQDVDNSIDPLEHLQGILLYAGYSIMRPTNPGVWYIMGEALRICVDLDLQNELKTKSKQNFNIDNFTRDKRRRIFWCCYSIDRQICFYLDRPFGIPDESINTPYPSSLDDSKIIPNDNSTDYYYYKNHHHHHHDDDNDDNEDDINFSYKNVSLLFFKIRKIQSQVTKILYTNAEIPREYKDLNHWKQSILIQLTQWKQELQSKLISKQLNCDFNEIFFQLNYHHTLLYIHGLSPKNYKLSLIDYENLTNSSIQVINCYTELLKTKSINYTWAGVHNLFMAGTSYLYALYNSKEIRLINSIDQVQKITNDCLLVLQSLIGRCDAANYCCEIFHNLTMIIINLKYAPKDKKHLTELKPANSIPSSSFSSSSSTSSSKISRESLYRINNGNVHSNLFHLVTELDHLNPLTKTKTINNNNNNNNSDHFDITNDEKQDHDGTIITDDLSSPPIDSSLLPLNQQTILQWNDEELQNFLNELNQSNQSNQSSPNNNSSIRDEKKTFELIHDMPNEIIWDEFFANKQ</sequence>
<dbReference type="InterPro" id="IPR001138">
    <property type="entry name" value="Zn2Cys6_DnaBD"/>
</dbReference>
<evidence type="ECO:0000256" key="1">
    <source>
        <dbReference type="ARBA" id="ARBA00004123"/>
    </source>
</evidence>
<dbReference type="SMART" id="SM00906">
    <property type="entry name" value="Fungal_trans"/>
    <property type="match status" value="1"/>
</dbReference>
<evidence type="ECO:0000256" key="5">
    <source>
        <dbReference type="ARBA" id="ARBA00023125"/>
    </source>
</evidence>
<feature type="domain" description="Zn(2)-C6 fungal-type" evidence="9">
    <location>
        <begin position="34"/>
        <end position="62"/>
    </location>
</feature>
<name>A0A8H6BRA7_CANAX</name>
<dbReference type="GO" id="GO:0045944">
    <property type="term" value="P:positive regulation of transcription by RNA polymerase II"/>
    <property type="evidence" value="ECO:0007669"/>
    <property type="project" value="TreeGrafter"/>
</dbReference>
<dbReference type="PROSITE" id="PS50048">
    <property type="entry name" value="ZN2_CY6_FUNGAL_2"/>
    <property type="match status" value="1"/>
</dbReference>
<keyword evidence="5" id="KW-0238">DNA-binding</keyword>
<keyword evidence="2" id="KW-0479">Metal-binding</keyword>
<dbReference type="Pfam" id="PF00172">
    <property type="entry name" value="Zn_clus"/>
    <property type="match status" value="1"/>
</dbReference>
<evidence type="ECO:0000259" key="9">
    <source>
        <dbReference type="PROSITE" id="PS50048"/>
    </source>
</evidence>
<organism evidence="10 11">
    <name type="scientific">Candida albicans</name>
    <name type="common">Yeast</name>
    <dbReference type="NCBI Taxonomy" id="5476"/>
    <lineage>
        <taxon>Eukaryota</taxon>
        <taxon>Fungi</taxon>
        <taxon>Dikarya</taxon>
        <taxon>Ascomycota</taxon>
        <taxon>Saccharomycotina</taxon>
        <taxon>Pichiomycetes</taxon>
        <taxon>Debaryomycetaceae</taxon>
        <taxon>Candida/Lodderomyces clade</taxon>
        <taxon>Candida</taxon>
    </lineage>
</organism>
<keyword evidence="7" id="KW-0539">Nucleus</keyword>
<feature type="compositionally biased region" description="Basic and acidic residues" evidence="8">
    <location>
        <begin position="760"/>
        <end position="774"/>
    </location>
</feature>
<feature type="region of interest" description="Disordered" evidence="8">
    <location>
        <begin position="748"/>
        <end position="787"/>
    </location>
</feature>
<dbReference type="InterPro" id="IPR007219">
    <property type="entry name" value="XnlR_reg_dom"/>
</dbReference>
<dbReference type="GO" id="GO:0008270">
    <property type="term" value="F:zinc ion binding"/>
    <property type="evidence" value="ECO:0007669"/>
    <property type="project" value="InterPro"/>
</dbReference>
<proteinExistence type="predicted"/>
<evidence type="ECO:0000256" key="7">
    <source>
        <dbReference type="ARBA" id="ARBA00023242"/>
    </source>
</evidence>
<accession>A0A8H6BRA7</accession>
<dbReference type="Proteomes" id="UP000536275">
    <property type="component" value="Unassembled WGS sequence"/>
</dbReference>
<dbReference type="GO" id="GO:0043565">
    <property type="term" value="F:sequence-specific DNA binding"/>
    <property type="evidence" value="ECO:0007669"/>
    <property type="project" value="TreeGrafter"/>
</dbReference>
<dbReference type="EMBL" id="JABWAD010000069">
    <property type="protein sequence ID" value="KAF6059990.1"/>
    <property type="molecule type" value="Genomic_DNA"/>
</dbReference>
<dbReference type="PANTHER" id="PTHR47782">
    <property type="entry name" value="ZN(II)2CYS6 TRANSCRIPTION FACTOR (EUROFUNG)-RELATED"/>
    <property type="match status" value="1"/>
</dbReference>
<dbReference type="Pfam" id="PF04082">
    <property type="entry name" value="Fungal_trans"/>
    <property type="match status" value="1"/>
</dbReference>
<dbReference type="PANTHER" id="PTHR47782:SF1">
    <property type="entry name" value="PYRIMIDINE PATHWAY REGULATORY PROTEIN 1"/>
    <property type="match status" value="1"/>
</dbReference>
<evidence type="ECO:0000313" key="11">
    <source>
        <dbReference type="Proteomes" id="UP000536275"/>
    </source>
</evidence>
<feature type="compositionally biased region" description="Low complexity" evidence="8">
    <location>
        <begin position="776"/>
        <end position="787"/>
    </location>
</feature>
<evidence type="ECO:0000256" key="2">
    <source>
        <dbReference type="ARBA" id="ARBA00022723"/>
    </source>
</evidence>
<dbReference type="GO" id="GO:0000981">
    <property type="term" value="F:DNA-binding transcription factor activity, RNA polymerase II-specific"/>
    <property type="evidence" value="ECO:0007669"/>
    <property type="project" value="InterPro"/>
</dbReference>
<comment type="subcellular location">
    <subcellularLocation>
        <location evidence="1">Nucleus</location>
    </subcellularLocation>
</comment>
<dbReference type="SMART" id="SM00066">
    <property type="entry name" value="GAL4"/>
    <property type="match status" value="1"/>
</dbReference>
<dbReference type="CDD" id="cd00067">
    <property type="entry name" value="GAL4"/>
    <property type="match status" value="1"/>
</dbReference>
<keyword evidence="6" id="KW-0804">Transcription</keyword>